<name>A0A7R6SYX6_9BACT</name>
<dbReference type="PANTHER" id="PTHR17224:SF1">
    <property type="entry name" value="PEPTIDYL-TRNA HYDROLASE"/>
    <property type="match status" value="1"/>
</dbReference>
<protein>
    <recommendedName>
        <fullName evidence="6 7">Peptidyl-tRNA hydrolase</fullName>
        <shortName evidence="7">Pth</shortName>
        <ecNumber evidence="1 7">3.1.1.29</ecNumber>
    </recommendedName>
</protein>
<dbReference type="GO" id="GO:0005737">
    <property type="term" value="C:cytoplasm"/>
    <property type="evidence" value="ECO:0007669"/>
    <property type="project" value="UniProtKB-SubCell"/>
</dbReference>
<comment type="function">
    <text evidence="7">Hydrolyzes ribosome-free peptidyl-tRNAs (with 1 or more amino acids incorporated), which drop off the ribosome during protein synthesis, or as a result of ribosome stalling.</text>
</comment>
<dbReference type="GO" id="GO:0006515">
    <property type="term" value="P:protein quality control for misfolded or incompletely synthesized proteins"/>
    <property type="evidence" value="ECO:0007669"/>
    <property type="project" value="UniProtKB-UniRule"/>
</dbReference>
<keyword evidence="3 7" id="KW-0378">Hydrolase</keyword>
<evidence type="ECO:0000256" key="1">
    <source>
        <dbReference type="ARBA" id="ARBA00013260"/>
    </source>
</evidence>
<evidence type="ECO:0000256" key="3">
    <source>
        <dbReference type="ARBA" id="ARBA00022801"/>
    </source>
</evidence>
<dbReference type="PANTHER" id="PTHR17224">
    <property type="entry name" value="PEPTIDYL-TRNA HYDROLASE"/>
    <property type="match status" value="1"/>
</dbReference>
<keyword evidence="2 7" id="KW-0820">tRNA-binding</keyword>
<comment type="subcellular location">
    <subcellularLocation>
        <location evidence="7">Cytoplasm</location>
    </subcellularLocation>
</comment>
<dbReference type="InterPro" id="IPR018171">
    <property type="entry name" value="Pept_tRNA_hydro_CS"/>
</dbReference>
<dbReference type="PROSITE" id="PS01195">
    <property type="entry name" value="PEPT_TRNA_HYDROL_1"/>
    <property type="match status" value="1"/>
</dbReference>
<dbReference type="Pfam" id="PF01195">
    <property type="entry name" value="Pept_tRNA_hydro"/>
    <property type="match status" value="1"/>
</dbReference>
<keyword evidence="11" id="KW-1185">Reference proteome</keyword>
<accession>A0A7R6SYX6</accession>
<dbReference type="AlphaFoldDB" id="A0A7R6SYX6"/>
<dbReference type="CDD" id="cd00462">
    <property type="entry name" value="PTH"/>
    <property type="match status" value="1"/>
</dbReference>
<feature type="binding site" evidence="7">
    <location>
        <position position="65"/>
    </location>
    <ligand>
        <name>tRNA</name>
        <dbReference type="ChEBI" id="CHEBI:17843"/>
    </ligand>
</feature>
<evidence type="ECO:0000313" key="10">
    <source>
        <dbReference type="EMBL" id="BBB32250.1"/>
    </source>
</evidence>
<keyword evidence="4 7" id="KW-0694">RNA-binding</keyword>
<evidence type="ECO:0000256" key="5">
    <source>
        <dbReference type="ARBA" id="ARBA00038063"/>
    </source>
</evidence>
<gene>
    <name evidence="7 10" type="primary">pth</name>
    <name evidence="10" type="ORF">TTHT_0678</name>
</gene>
<comment type="catalytic activity">
    <reaction evidence="7 8">
        <text>an N-acyl-L-alpha-aminoacyl-tRNA + H2O = an N-acyl-L-amino acid + a tRNA + H(+)</text>
        <dbReference type="Rhea" id="RHEA:54448"/>
        <dbReference type="Rhea" id="RHEA-COMP:10123"/>
        <dbReference type="Rhea" id="RHEA-COMP:13883"/>
        <dbReference type="ChEBI" id="CHEBI:15377"/>
        <dbReference type="ChEBI" id="CHEBI:15378"/>
        <dbReference type="ChEBI" id="CHEBI:59874"/>
        <dbReference type="ChEBI" id="CHEBI:78442"/>
        <dbReference type="ChEBI" id="CHEBI:138191"/>
        <dbReference type="EC" id="3.1.1.29"/>
    </reaction>
</comment>
<dbReference type="FunFam" id="3.40.50.1470:FF:000001">
    <property type="entry name" value="Peptidyl-tRNA hydrolase"/>
    <property type="match status" value="1"/>
</dbReference>
<evidence type="ECO:0000256" key="4">
    <source>
        <dbReference type="ARBA" id="ARBA00022884"/>
    </source>
</evidence>
<dbReference type="KEGG" id="thyd:TTHT_0678"/>
<evidence type="ECO:0000256" key="2">
    <source>
        <dbReference type="ARBA" id="ARBA00022555"/>
    </source>
</evidence>
<reference evidence="10 11" key="1">
    <citation type="journal article" date="2012" name="Extremophiles">
        <title>Thermotomaculum hydrothermale gen. nov., sp. nov., a novel heterotrophic thermophile within the phylum Acidobacteria from a deep-sea hydrothermal vent chimney in the Southern Okinawa Trough.</title>
        <authorList>
            <person name="Izumi H."/>
            <person name="Nunoura T."/>
            <person name="Miyazaki M."/>
            <person name="Mino S."/>
            <person name="Toki T."/>
            <person name="Takai K."/>
            <person name="Sako Y."/>
            <person name="Sawabe T."/>
            <person name="Nakagawa S."/>
        </authorList>
    </citation>
    <scope>NUCLEOTIDE SEQUENCE [LARGE SCALE GENOMIC DNA]</scope>
    <source>
        <strain evidence="10 11">AC55</strain>
    </source>
</reference>
<feature type="site" description="Discriminates between blocked and unblocked aminoacyl-tRNA" evidence="7">
    <location>
        <position position="9"/>
    </location>
</feature>
<dbReference type="SUPFAM" id="SSF53178">
    <property type="entry name" value="Peptidyl-tRNA hydrolase-like"/>
    <property type="match status" value="1"/>
</dbReference>
<sequence length="190" mass="21848">MIVLTGLGNPGLKYAFTRHNLGFLFLDYLCENWQLNCNFKKKFDYYYDIISFCNQDLIFVKPDTFMNLSGIAVKEVLNYYKLNEDSLIVCHDDKDLECGDVRFKKGGGAGGHNGLKHIIDGLKTNDFLRIRFGIKTERLAQIPLSAFVLEKFTEDEEVKYVEAFKKAMRGLEIFLCEGNLNEAIKFVNTK</sequence>
<feature type="site" description="Stabilizes the basic form of H active site to accept a proton" evidence="7">
    <location>
        <position position="92"/>
    </location>
</feature>
<dbReference type="EC" id="3.1.1.29" evidence="1 7"/>
<evidence type="ECO:0000256" key="6">
    <source>
        <dbReference type="ARBA" id="ARBA00050038"/>
    </source>
</evidence>
<organism evidence="10 11">
    <name type="scientific">Thermotomaculum hydrothermale</name>
    <dbReference type="NCBI Taxonomy" id="981385"/>
    <lineage>
        <taxon>Bacteria</taxon>
        <taxon>Pseudomonadati</taxon>
        <taxon>Acidobacteriota</taxon>
        <taxon>Holophagae</taxon>
        <taxon>Thermotomaculales</taxon>
        <taxon>Thermotomaculaceae</taxon>
        <taxon>Thermotomaculum</taxon>
    </lineage>
</organism>
<evidence type="ECO:0000256" key="7">
    <source>
        <dbReference type="HAMAP-Rule" id="MF_00083"/>
    </source>
</evidence>
<evidence type="ECO:0000256" key="9">
    <source>
        <dbReference type="RuleBase" id="RU004320"/>
    </source>
</evidence>
<comment type="similarity">
    <text evidence="5 7 9">Belongs to the PTH family.</text>
</comment>
<feature type="binding site" evidence="7">
    <location>
        <position position="113"/>
    </location>
    <ligand>
        <name>tRNA</name>
        <dbReference type="ChEBI" id="CHEBI:17843"/>
    </ligand>
</feature>
<comment type="subunit">
    <text evidence="7">Monomer.</text>
</comment>
<dbReference type="EMBL" id="AP017470">
    <property type="protein sequence ID" value="BBB32250.1"/>
    <property type="molecule type" value="Genomic_DNA"/>
</dbReference>
<dbReference type="GO" id="GO:0000049">
    <property type="term" value="F:tRNA binding"/>
    <property type="evidence" value="ECO:0007669"/>
    <property type="project" value="UniProtKB-UniRule"/>
</dbReference>
<proteinExistence type="inferred from homology"/>
<keyword evidence="7" id="KW-0963">Cytoplasm</keyword>
<dbReference type="GO" id="GO:0072344">
    <property type="term" value="P:rescue of stalled ribosome"/>
    <property type="evidence" value="ECO:0007669"/>
    <property type="project" value="UniProtKB-UniRule"/>
</dbReference>
<feature type="binding site" evidence="7">
    <location>
        <position position="14"/>
    </location>
    <ligand>
        <name>tRNA</name>
        <dbReference type="ChEBI" id="CHEBI:17843"/>
    </ligand>
</feature>
<dbReference type="InterPro" id="IPR001328">
    <property type="entry name" value="Pept_tRNA_hydro"/>
</dbReference>
<dbReference type="InterPro" id="IPR036416">
    <property type="entry name" value="Pept_tRNA_hydro_sf"/>
</dbReference>
<dbReference type="Gene3D" id="3.40.50.1470">
    <property type="entry name" value="Peptidyl-tRNA hydrolase"/>
    <property type="match status" value="1"/>
</dbReference>
<evidence type="ECO:0000256" key="8">
    <source>
        <dbReference type="RuleBase" id="RU000673"/>
    </source>
</evidence>
<dbReference type="HAMAP" id="MF_00083">
    <property type="entry name" value="Pept_tRNA_hydro_bact"/>
    <property type="match status" value="1"/>
</dbReference>
<dbReference type="NCBIfam" id="TIGR00447">
    <property type="entry name" value="pth"/>
    <property type="match status" value="1"/>
</dbReference>
<feature type="active site" description="Proton acceptor" evidence="7">
    <location>
        <position position="19"/>
    </location>
</feature>
<dbReference type="GO" id="GO:0004045">
    <property type="term" value="F:peptidyl-tRNA hydrolase activity"/>
    <property type="evidence" value="ECO:0007669"/>
    <property type="project" value="UniProtKB-UniRule"/>
</dbReference>
<evidence type="ECO:0000313" key="11">
    <source>
        <dbReference type="Proteomes" id="UP000595564"/>
    </source>
</evidence>
<dbReference type="Proteomes" id="UP000595564">
    <property type="component" value="Chromosome"/>
</dbReference>
<comment type="function">
    <text evidence="7">Catalyzes the release of premature peptidyl moieties from peptidyl-tRNA molecules trapped in stalled 50S ribosomal subunits, and thus maintains levels of free tRNAs and 50S ribosomes.</text>
</comment>
<dbReference type="RefSeq" id="WP_201328594.1">
    <property type="nucleotide sequence ID" value="NZ_AP017470.1"/>
</dbReference>
<feature type="binding site" evidence="7">
    <location>
        <position position="67"/>
    </location>
    <ligand>
        <name>tRNA</name>
        <dbReference type="ChEBI" id="CHEBI:17843"/>
    </ligand>
</feature>